<name>A0ABT9TYL1_PAEHA</name>
<keyword evidence="2" id="KW-1185">Reference proteome</keyword>
<proteinExistence type="predicted"/>
<reference evidence="1 2" key="1">
    <citation type="submission" date="2023-07" db="EMBL/GenBank/DDBJ databases">
        <title>Sorghum-associated microbial communities from plants grown in Nebraska, USA.</title>
        <authorList>
            <person name="Schachtman D."/>
        </authorList>
    </citation>
    <scope>NUCLEOTIDE SEQUENCE [LARGE SCALE GENOMIC DNA]</scope>
    <source>
        <strain evidence="1 2">CC482</strain>
    </source>
</reference>
<organism evidence="1 2">
    <name type="scientific">Paenibacillus harenae</name>
    <dbReference type="NCBI Taxonomy" id="306543"/>
    <lineage>
        <taxon>Bacteria</taxon>
        <taxon>Bacillati</taxon>
        <taxon>Bacillota</taxon>
        <taxon>Bacilli</taxon>
        <taxon>Bacillales</taxon>
        <taxon>Paenibacillaceae</taxon>
        <taxon>Paenibacillus</taxon>
    </lineage>
</organism>
<comment type="caution">
    <text evidence="1">The sequence shown here is derived from an EMBL/GenBank/DDBJ whole genome shotgun (WGS) entry which is preliminary data.</text>
</comment>
<protein>
    <recommendedName>
        <fullName evidence="3">DUF2268 domain-containing protein</fullName>
    </recommendedName>
</protein>
<evidence type="ECO:0008006" key="3">
    <source>
        <dbReference type="Google" id="ProtNLM"/>
    </source>
</evidence>
<evidence type="ECO:0000313" key="1">
    <source>
        <dbReference type="EMBL" id="MDQ0112447.1"/>
    </source>
</evidence>
<evidence type="ECO:0000313" key="2">
    <source>
        <dbReference type="Proteomes" id="UP001229346"/>
    </source>
</evidence>
<dbReference type="Proteomes" id="UP001229346">
    <property type="component" value="Unassembled WGS sequence"/>
</dbReference>
<dbReference type="EMBL" id="JAUSSU010000003">
    <property type="protein sequence ID" value="MDQ0112447.1"/>
    <property type="molecule type" value="Genomic_DNA"/>
</dbReference>
<dbReference type="RefSeq" id="WP_307203305.1">
    <property type="nucleotide sequence ID" value="NZ_JAUSSU010000003.1"/>
</dbReference>
<gene>
    <name evidence="1" type="ORF">J2T15_001882</name>
</gene>
<sequence length="267" mass="31591">MERDIALKYSNKFKALLKLQDEVKSIHPLLSEHFPIAIVEDKQLHIFEYKKGSYSLSHIEPDTMDIPVGVRAAFPLECMQNQAVVVVTGEVFNTVSEQVIIFHEFVHCYQYHNCEMQLREHIDLAKRSVNTGNYSWELNYPFPYSDNQYIEITRSLFESLDKKDDKLIGSTRRKLKECLTTEQVDYMVWQEWKEGFARYIENQVKFFLGINLNHGGRDEPFRRTTFYEMGSRFIKLIVQASPGSLYRIEELYYALKYDLFFETSEKI</sequence>
<accession>A0ABT9TYL1</accession>